<dbReference type="AlphaFoldDB" id="A0A137NYL0"/>
<sequence>MIFKYCEDADLYFGINTGFFIIGILFYIIGLTGPHFSVRSLLYLFTNFTFWITVLMAFFINRCNSNACQLKYHIGQLVAMAGDIGYMVILAINTNLILEKRWIIMFGVLALPSIIAIETWGVIHLLELINIKTYANLGLIGEFGMILACFFNTAVNLLCFWRFLKYKQLVGLKLILIQYLMGAIFSLIIESSLIAMNFIFNYPSIMSSQMGVATFFINLNIEYFVLYQSRIIILTEIQSYNS</sequence>
<dbReference type="EMBL" id="KQ964611">
    <property type="protein sequence ID" value="KXN67822.1"/>
    <property type="molecule type" value="Genomic_DNA"/>
</dbReference>
<reference evidence="2 3" key="1">
    <citation type="journal article" date="2015" name="Genome Biol. Evol.">
        <title>Phylogenomic analyses indicate that early fungi evolved digesting cell walls of algal ancestors of land plants.</title>
        <authorList>
            <person name="Chang Y."/>
            <person name="Wang S."/>
            <person name="Sekimoto S."/>
            <person name="Aerts A.L."/>
            <person name="Choi C."/>
            <person name="Clum A."/>
            <person name="LaButti K.M."/>
            <person name="Lindquist E.A."/>
            <person name="Yee Ngan C."/>
            <person name="Ohm R.A."/>
            <person name="Salamov A.A."/>
            <person name="Grigoriev I.V."/>
            <person name="Spatafora J.W."/>
            <person name="Berbee M.L."/>
        </authorList>
    </citation>
    <scope>NUCLEOTIDE SEQUENCE [LARGE SCALE GENOMIC DNA]</scope>
    <source>
        <strain evidence="2 3">NRRL 28638</strain>
    </source>
</reference>
<proteinExistence type="predicted"/>
<evidence type="ECO:0000256" key="1">
    <source>
        <dbReference type="SAM" id="Phobius"/>
    </source>
</evidence>
<evidence type="ECO:0008006" key="4">
    <source>
        <dbReference type="Google" id="ProtNLM"/>
    </source>
</evidence>
<feature type="transmembrane region" description="Helical" evidence="1">
    <location>
        <begin position="176"/>
        <end position="200"/>
    </location>
</feature>
<feature type="transmembrane region" description="Helical" evidence="1">
    <location>
        <begin position="143"/>
        <end position="164"/>
    </location>
</feature>
<dbReference type="Proteomes" id="UP000070444">
    <property type="component" value="Unassembled WGS sequence"/>
</dbReference>
<feature type="transmembrane region" description="Helical" evidence="1">
    <location>
        <begin position="206"/>
        <end position="226"/>
    </location>
</feature>
<keyword evidence="1" id="KW-0472">Membrane</keyword>
<keyword evidence="1" id="KW-1133">Transmembrane helix</keyword>
<feature type="transmembrane region" description="Helical" evidence="1">
    <location>
        <begin position="72"/>
        <end position="90"/>
    </location>
</feature>
<evidence type="ECO:0000313" key="2">
    <source>
        <dbReference type="EMBL" id="KXN67822.1"/>
    </source>
</evidence>
<organism evidence="2 3">
    <name type="scientific">Conidiobolus coronatus (strain ATCC 28846 / CBS 209.66 / NRRL 28638)</name>
    <name type="common">Delacroixia coronata</name>
    <dbReference type="NCBI Taxonomy" id="796925"/>
    <lineage>
        <taxon>Eukaryota</taxon>
        <taxon>Fungi</taxon>
        <taxon>Fungi incertae sedis</taxon>
        <taxon>Zoopagomycota</taxon>
        <taxon>Entomophthoromycotina</taxon>
        <taxon>Entomophthoromycetes</taxon>
        <taxon>Entomophthorales</taxon>
        <taxon>Ancylistaceae</taxon>
        <taxon>Conidiobolus</taxon>
    </lineage>
</organism>
<evidence type="ECO:0000313" key="3">
    <source>
        <dbReference type="Proteomes" id="UP000070444"/>
    </source>
</evidence>
<protein>
    <recommendedName>
        <fullName evidence="4">Chitin synthase export chaperone</fullName>
    </recommendedName>
</protein>
<name>A0A137NYL0_CONC2</name>
<feature type="transmembrane region" description="Helical" evidence="1">
    <location>
        <begin position="102"/>
        <end position="123"/>
    </location>
</feature>
<keyword evidence="3" id="KW-1185">Reference proteome</keyword>
<keyword evidence="1" id="KW-0812">Transmembrane</keyword>
<gene>
    <name evidence="2" type="ORF">CONCODRAFT_10064</name>
</gene>
<feature type="transmembrane region" description="Helical" evidence="1">
    <location>
        <begin position="12"/>
        <end position="29"/>
    </location>
</feature>
<feature type="transmembrane region" description="Helical" evidence="1">
    <location>
        <begin position="41"/>
        <end position="60"/>
    </location>
</feature>
<accession>A0A137NYL0</accession>